<evidence type="ECO:0000256" key="2">
    <source>
        <dbReference type="ARBA" id="ARBA00022475"/>
    </source>
</evidence>
<protein>
    <submittedName>
        <fullName evidence="11">Methyl-accepting chemotaxis protein I (Serine chemoreceptor protein)</fullName>
    </submittedName>
</protein>
<dbReference type="SUPFAM" id="SSF58104">
    <property type="entry name" value="Methyl-accepting chemotaxis protein (MCP) signaling domain"/>
    <property type="match status" value="1"/>
</dbReference>
<dbReference type="Pfam" id="PF00015">
    <property type="entry name" value="MCPsignal"/>
    <property type="match status" value="1"/>
</dbReference>
<sequence length="701" mass="80273">MHSFKTIKAKILLITLVGLLLSIIIASGVGVYFMQETSNQSIDIATKKLIEEKKKDLLAKGQIVYKVMDDYYQKTLPQNIEKDSKKLLKDRMDLFFNLIQTYYKAHKNDPHIKKNLESIVKHYRKGSFYVWINDMHYKMVMHPIKPSLDGKRFINTPKVPFVELGVNALKRCNCDETFIKYKFYNPVTKKYEFKASIVKRFKPFNWVFGTGLYMSDVTPQMKREALNKIKSIRYGKSGYFWVNDMHYKMVMHPIKPHLDGKIFLNTPKVPFVELGVNALKKSHKKYAYITYTFYNPATKKYEKKLSIVMLFKPWNFVIGTGTYLRSVDATINEIKAESHKEMQNAIMLYAGVGLVILFLLGVIIYLFISKLVVKPIYELREKIKELSSGNGDLTKTLNIAYKDEIGEVATYMNGFIHKLRNQLSEIKMAVDENNIAVDDSENNAEILEKSIKLQNELINKIVNITNEVSDDLGIAEEKVITTFEDVNTTKTFLASTIEVLDDLVHQIDTQTANENDIFSRVNTLVEQTNQIQDIVSIIKDIADQTNLLALNAAIEAARAGEHGRGFAVVADEVRKLAERTQKSLTEIEIGIQSIMQSVHEVEGDIENNKQNFLQMSEKTSTLMERTNHTVESLDKTLSTAEEASQETVKINYHVRELITTNEVLIKETGKVETLLDSLKNIADRLKNTSTKLIDVIGQFKF</sequence>
<evidence type="ECO:0000256" key="8">
    <source>
        <dbReference type="SAM" id="Phobius"/>
    </source>
</evidence>
<dbReference type="PANTHER" id="PTHR32089:SF114">
    <property type="entry name" value="METHYL-ACCEPTING CHEMOTAXIS PROTEIN MCPB"/>
    <property type="match status" value="1"/>
</dbReference>
<dbReference type="PANTHER" id="PTHR32089">
    <property type="entry name" value="METHYL-ACCEPTING CHEMOTAXIS PROTEIN MCPB"/>
    <property type="match status" value="1"/>
</dbReference>
<dbReference type="GO" id="GO:0005886">
    <property type="term" value="C:plasma membrane"/>
    <property type="evidence" value="ECO:0007669"/>
    <property type="project" value="UniProtKB-SubCell"/>
</dbReference>
<keyword evidence="6" id="KW-0807">Transducer</keyword>
<dbReference type="SMART" id="SM01049">
    <property type="entry name" value="Cache_2"/>
    <property type="match status" value="2"/>
</dbReference>
<dbReference type="CDD" id="cd06225">
    <property type="entry name" value="HAMP"/>
    <property type="match status" value="1"/>
</dbReference>
<feature type="domain" description="Methyl-accepting transducer" evidence="9">
    <location>
        <begin position="422"/>
        <end position="672"/>
    </location>
</feature>
<dbReference type="InterPro" id="IPR003660">
    <property type="entry name" value="HAMP_dom"/>
</dbReference>
<dbReference type="PROSITE" id="PS50885">
    <property type="entry name" value="HAMP"/>
    <property type="match status" value="1"/>
</dbReference>
<evidence type="ECO:0000256" key="1">
    <source>
        <dbReference type="ARBA" id="ARBA00004651"/>
    </source>
</evidence>
<dbReference type="SMART" id="SM00304">
    <property type="entry name" value="HAMP"/>
    <property type="match status" value="1"/>
</dbReference>
<evidence type="ECO:0000259" key="10">
    <source>
        <dbReference type="PROSITE" id="PS50885"/>
    </source>
</evidence>
<keyword evidence="11" id="KW-0675">Receptor</keyword>
<evidence type="ECO:0000256" key="3">
    <source>
        <dbReference type="ARBA" id="ARBA00022692"/>
    </source>
</evidence>
<dbReference type="Pfam" id="PF00672">
    <property type="entry name" value="HAMP"/>
    <property type="match status" value="1"/>
</dbReference>
<comment type="similarity">
    <text evidence="7">Belongs to the methyl-accepting chemotaxis (MCP) protein family.</text>
</comment>
<keyword evidence="5 8" id="KW-0472">Membrane</keyword>
<evidence type="ECO:0000313" key="11">
    <source>
        <dbReference type="EMBL" id="SFV64242.1"/>
    </source>
</evidence>
<dbReference type="Pfam" id="PF08269">
    <property type="entry name" value="dCache_2"/>
    <property type="match status" value="1"/>
</dbReference>
<keyword evidence="3 8" id="KW-0812">Transmembrane</keyword>
<evidence type="ECO:0000256" key="4">
    <source>
        <dbReference type="ARBA" id="ARBA00022989"/>
    </source>
</evidence>
<feature type="domain" description="HAMP" evidence="10">
    <location>
        <begin position="370"/>
        <end position="424"/>
    </location>
</feature>
<evidence type="ECO:0000256" key="5">
    <source>
        <dbReference type="ARBA" id="ARBA00023136"/>
    </source>
</evidence>
<evidence type="ECO:0000256" key="7">
    <source>
        <dbReference type="ARBA" id="ARBA00029447"/>
    </source>
</evidence>
<comment type="subcellular location">
    <subcellularLocation>
        <location evidence="1">Cell membrane</location>
        <topology evidence="1">Multi-pass membrane protein</topology>
    </subcellularLocation>
</comment>
<organism evidence="11">
    <name type="scientific">hydrothermal vent metagenome</name>
    <dbReference type="NCBI Taxonomy" id="652676"/>
    <lineage>
        <taxon>unclassified sequences</taxon>
        <taxon>metagenomes</taxon>
        <taxon>ecological metagenomes</taxon>
    </lineage>
</organism>
<dbReference type="Gene3D" id="1.10.287.950">
    <property type="entry name" value="Methyl-accepting chemotaxis protein"/>
    <property type="match status" value="1"/>
</dbReference>
<evidence type="ECO:0000259" key="9">
    <source>
        <dbReference type="PROSITE" id="PS50111"/>
    </source>
</evidence>
<gene>
    <name evidence="11" type="ORF">MNB_SM-5-1512</name>
</gene>
<proteinExistence type="inferred from homology"/>
<reference evidence="11" key="1">
    <citation type="submission" date="2016-10" db="EMBL/GenBank/DDBJ databases">
        <authorList>
            <person name="de Groot N.N."/>
        </authorList>
    </citation>
    <scope>NUCLEOTIDE SEQUENCE</scope>
</reference>
<dbReference type="SMART" id="SM00283">
    <property type="entry name" value="MA"/>
    <property type="match status" value="1"/>
</dbReference>
<evidence type="ECO:0000256" key="6">
    <source>
        <dbReference type="ARBA" id="ARBA00023224"/>
    </source>
</evidence>
<dbReference type="Gene3D" id="3.30.450.20">
    <property type="entry name" value="PAS domain"/>
    <property type="match status" value="2"/>
</dbReference>
<dbReference type="InterPro" id="IPR004089">
    <property type="entry name" value="MCPsignal_dom"/>
</dbReference>
<keyword evidence="2" id="KW-1003">Cell membrane</keyword>
<keyword evidence="4 8" id="KW-1133">Transmembrane helix</keyword>
<dbReference type="PROSITE" id="PS50111">
    <property type="entry name" value="CHEMOTAXIS_TRANSDUC_2"/>
    <property type="match status" value="1"/>
</dbReference>
<feature type="transmembrane region" description="Helical" evidence="8">
    <location>
        <begin position="12"/>
        <end position="34"/>
    </location>
</feature>
<dbReference type="InterPro" id="IPR033480">
    <property type="entry name" value="sCache_2"/>
</dbReference>
<accession>A0A1W1CEW3</accession>
<name>A0A1W1CEW3_9ZZZZ</name>
<feature type="transmembrane region" description="Helical" evidence="8">
    <location>
        <begin position="346"/>
        <end position="368"/>
    </location>
</feature>
<dbReference type="AlphaFoldDB" id="A0A1W1CEW3"/>
<dbReference type="InterPro" id="IPR004010">
    <property type="entry name" value="Double_Cache_2"/>
</dbReference>
<dbReference type="EMBL" id="FPHH01000079">
    <property type="protein sequence ID" value="SFV64242.1"/>
    <property type="molecule type" value="Genomic_DNA"/>
</dbReference>
<dbReference type="GO" id="GO:0007165">
    <property type="term" value="P:signal transduction"/>
    <property type="evidence" value="ECO:0007669"/>
    <property type="project" value="UniProtKB-KW"/>
</dbReference>